<feature type="region of interest" description="Disordered" evidence="1">
    <location>
        <begin position="171"/>
        <end position="207"/>
    </location>
</feature>
<name>A0A8H6FRX2_9LECA</name>
<accession>A0A8H6FRX2</accession>
<dbReference type="Proteomes" id="UP000578531">
    <property type="component" value="Unassembled WGS sequence"/>
</dbReference>
<sequence>MSDLVDTNTHFLDGFRELLQRKEDEDWGAKLEHFCETFWLHLDDNPSPTLEVINAFIDVLLEKESFAVARLLIPEFRGELSSKLENETKQSVMDHTAHLRAEQKNMEKTTPSKFDDPLYRAEKEVFHEAEMYRAGLLLYYQGNLSKTERAEIQKWSAARPGCMREMDGAVGTEMNDLRTSEDEDKEDIIPAGASRKRRKKEEGAVKG</sequence>
<dbReference type="OrthoDB" id="3943516at2759"/>
<dbReference type="RefSeq" id="XP_037162964.1">
    <property type="nucleotide sequence ID" value="XM_037310178.1"/>
</dbReference>
<evidence type="ECO:0000256" key="1">
    <source>
        <dbReference type="SAM" id="MobiDB-lite"/>
    </source>
</evidence>
<evidence type="ECO:0000313" key="2">
    <source>
        <dbReference type="EMBL" id="KAF6233547.1"/>
    </source>
</evidence>
<keyword evidence="3" id="KW-1185">Reference proteome</keyword>
<dbReference type="EMBL" id="JACCJC010000036">
    <property type="protein sequence ID" value="KAF6233547.1"/>
    <property type="molecule type" value="Genomic_DNA"/>
</dbReference>
<dbReference type="AlphaFoldDB" id="A0A8H6FRX2"/>
<reference evidence="2 3" key="1">
    <citation type="journal article" date="2020" name="Genomics">
        <title>Complete, high-quality genomes from long-read metagenomic sequencing of two wolf lichen thalli reveals enigmatic genome architecture.</title>
        <authorList>
            <person name="McKenzie S.K."/>
            <person name="Walston R.F."/>
            <person name="Allen J.L."/>
        </authorList>
    </citation>
    <scope>NUCLEOTIDE SEQUENCE [LARGE SCALE GENOMIC DNA]</scope>
    <source>
        <strain evidence="2">WasteWater2</strain>
    </source>
</reference>
<evidence type="ECO:0000313" key="3">
    <source>
        <dbReference type="Proteomes" id="UP000578531"/>
    </source>
</evidence>
<gene>
    <name evidence="2" type="ORF">HO173_008278</name>
</gene>
<proteinExistence type="predicted"/>
<dbReference type="GeneID" id="59289934"/>
<organism evidence="2 3">
    <name type="scientific">Letharia columbiana</name>
    <dbReference type="NCBI Taxonomy" id="112416"/>
    <lineage>
        <taxon>Eukaryota</taxon>
        <taxon>Fungi</taxon>
        <taxon>Dikarya</taxon>
        <taxon>Ascomycota</taxon>
        <taxon>Pezizomycotina</taxon>
        <taxon>Lecanoromycetes</taxon>
        <taxon>OSLEUM clade</taxon>
        <taxon>Lecanoromycetidae</taxon>
        <taxon>Lecanorales</taxon>
        <taxon>Lecanorineae</taxon>
        <taxon>Parmeliaceae</taxon>
        <taxon>Letharia</taxon>
    </lineage>
</organism>
<comment type="caution">
    <text evidence="2">The sequence shown here is derived from an EMBL/GenBank/DDBJ whole genome shotgun (WGS) entry which is preliminary data.</text>
</comment>
<protein>
    <submittedName>
        <fullName evidence="2">Uncharacterized protein</fullName>
    </submittedName>
</protein>